<dbReference type="EMBL" id="MU006727">
    <property type="protein sequence ID" value="KAF2625128.1"/>
    <property type="molecule type" value="Genomic_DNA"/>
</dbReference>
<dbReference type="Proteomes" id="UP000799754">
    <property type="component" value="Unassembled WGS sequence"/>
</dbReference>
<comment type="caution">
    <text evidence="1">The sequence shown here is derived from an EMBL/GenBank/DDBJ whole genome shotgun (WGS) entry which is preliminary data.</text>
</comment>
<sequence length="677" mass="75761">MASVTVAPNPPERRPSFQPFQCQVCQSRFTRHENLKRHAALHARSQHETSLTCEFCPATFSRSDLRQRHVKRKHPEHQANRPRKRQMLQKDKVSSASPPDTQTDLPFVTPEEQGDFDVDRIWHTALRYDQQQPDLDAHKDLASSVSSSNGVATVLTTTQPSSDIDNVLEGTLRLGSDPLLEATPTQPPPFSAFSNFPGYNQGSPSRWFSAESPQVQDDWKVSTTQVARGTELFFNHLSPFLPFIHRPTFDANRTDRRLLLGMLSLGYQYGEDPDYGEQAGSGGSLSMQCFHQARALLASDNDDQHLDTVRSTTTVQACLLLQVFTMMYLCGSASAYGLKTHFKIIALARAGGLMQPVTAEATAATDLDSLWHQFIQSEAHKRTCFAVHQIDALWYQVLSVPRSLSHLEIKHELPCPEDHWTAATSGEWAHRQLLLRQAGSTVQYPEVVRRFLSSNTDLCTLPPFDPYGTINITQFLISSAREISGWSTITGILSIERVEPLRSSLVALEAFTRPHGANSDPTLASLGEIAWETAMIELQMWSPTHTGGIIEGSMDAVLHQLTDHAPSCEFLCESRISDLVQPHVDWFLRYLDATMLPDTEAPWVVLYAYKAFMIAWQLVRDGIVGSMQVVGVQDGDTQGALAWARKVFGRRQRWQLGKIVMKCIDQLEARTSPGLLE</sequence>
<proteinExistence type="predicted"/>
<keyword evidence="2" id="KW-1185">Reference proteome</keyword>
<reference evidence="1" key="1">
    <citation type="journal article" date="2020" name="Stud. Mycol.">
        <title>101 Dothideomycetes genomes: a test case for predicting lifestyles and emergence of pathogens.</title>
        <authorList>
            <person name="Haridas S."/>
            <person name="Albert R."/>
            <person name="Binder M."/>
            <person name="Bloem J."/>
            <person name="Labutti K."/>
            <person name="Salamov A."/>
            <person name="Andreopoulos B."/>
            <person name="Baker S."/>
            <person name="Barry K."/>
            <person name="Bills G."/>
            <person name="Bluhm B."/>
            <person name="Cannon C."/>
            <person name="Castanera R."/>
            <person name="Culley D."/>
            <person name="Daum C."/>
            <person name="Ezra D."/>
            <person name="Gonzalez J."/>
            <person name="Henrissat B."/>
            <person name="Kuo A."/>
            <person name="Liang C."/>
            <person name="Lipzen A."/>
            <person name="Lutzoni F."/>
            <person name="Magnuson J."/>
            <person name="Mondo S."/>
            <person name="Nolan M."/>
            <person name="Ohm R."/>
            <person name="Pangilinan J."/>
            <person name="Park H.-J."/>
            <person name="Ramirez L."/>
            <person name="Alfaro M."/>
            <person name="Sun H."/>
            <person name="Tritt A."/>
            <person name="Yoshinaga Y."/>
            <person name="Zwiers L.-H."/>
            <person name="Turgeon B."/>
            <person name="Goodwin S."/>
            <person name="Spatafora J."/>
            <person name="Crous P."/>
            <person name="Grigoriev I."/>
        </authorList>
    </citation>
    <scope>NUCLEOTIDE SEQUENCE</scope>
    <source>
        <strain evidence="1">CBS 525.71</strain>
    </source>
</reference>
<gene>
    <name evidence="1" type="ORF">BU25DRAFT_397679</name>
</gene>
<accession>A0ACB6RTM1</accession>
<name>A0ACB6RTM1_9PLEO</name>
<organism evidence="1 2">
    <name type="scientific">Macroventuria anomochaeta</name>
    <dbReference type="NCBI Taxonomy" id="301207"/>
    <lineage>
        <taxon>Eukaryota</taxon>
        <taxon>Fungi</taxon>
        <taxon>Dikarya</taxon>
        <taxon>Ascomycota</taxon>
        <taxon>Pezizomycotina</taxon>
        <taxon>Dothideomycetes</taxon>
        <taxon>Pleosporomycetidae</taxon>
        <taxon>Pleosporales</taxon>
        <taxon>Pleosporineae</taxon>
        <taxon>Didymellaceae</taxon>
        <taxon>Macroventuria</taxon>
    </lineage>
</organism>
<evidence type="ECO:0000313" key="2">
    <source>
        <dbReference type="Proteomes" id="UP000799754"/>
    </source>
</evidence>
<protein>
    <submittedName>
        <fullName evidence="1">Uncharacterized protein</fullName>
    </submittedName>
</protein>
<evidence type="ECO:0000313" key="1">
    <source>
        <dbReference type="EMBL" id="KAF2625128.1"/>
    </source>
</evidence>